<organism evidence="2">
    <name type="scientific">Cacopsylla melanoneura</name>
    <dbReference type="NCBI Taxonomy" id="428564"/>
    <lineage>
        <taxon>Eukaryota</taxon>
        <taxon>Metazoa</taxon>
        <taxon>Ecdysozoa</taxon>
        <taxon>Arthropoda</taxon>
        <taxon>Hexapoda</taxon>
        <taxon>Insecta</taxon>
        <taxon>Pterygota</taxon>
        <taxon>Neoptera</taxon>
        <taxon>Paraneoptera</taxon>
        <taxon>Hemiptera</taxon>
        <taxon>Sternorrhyncha</taxon>
        <taxon>Psylloidea</taxon>
        <taxon>Psyllidae</taxon>
        <taxon>Psyllinae</taxon>
        <taxon>Cacopsylla</taxon>
    </lineage>
</organism>
<dbReference type="AlphaFoldDB" id="A0A8D8VI13"/>
<reference evidence="2" key="1">
    <citation type="submission" date="2021-05" db="EMBL/GenBank/DDBJ databases">
        <authorList>
            <person name="Alioto T."/>
            <person name="Alioto T."/>
            <person name="Gomez Garrido J."/>
        </authorList>
    </citation>
    <scope>NUCLEOTIDE SEQUENCE</scope>
</reference>
<evidence type="ECO:0000313" key="2">
    <source>
        <dbReference type="EMBL" id="CAG6625993.1"/>
    </source>
</evidence>
<evidence type="ECO:0000256" key="1">
    <source>
        <dbReference type="SAM" id="Phobius"/>
    </source>
</evidence>
<name>A0A8D8VI13_9HEMI</name>
<keyword evidence="1" id="KW-1133">Transmembrane helix</keyword>
<accession>A0A8D8VI13</accession>
<keyword evidence="1" id="KW-0472">Membrane</keyword>
<protein>
    <submittedName>
        <fullName evidence="2">Uncharacterized protein</fullName>
    </submittedName>
</protein>
<proteinExistence type="predicted"/>
<dbReference type="EMBL" id="HBUF01061370">
    <property type="protein sequence ID" value="CAG6625993.1"/>
    <property type="molecule type" value="Transcribed_RNA"/>
</dbReference>
<keyword evidence="1" id="KW-0812">Transmembrane</keyword>
<sequence>MVRAICFLTKGLEQKPTYFYFLYSTVYTSSIDNIPNVIFFFVFIYICLFLLYLCILCVYIINISVKFHHSMYIITCFLSFFFQSLMKYQYYIIRYYLPNKKYYQRTKCKIY</sequence>
<feature type="transmembrane region" description="Helical" evidence="1">
    <location>
        <begin position="67"/>
        <end position="86"/>
    </location>
</feature>
<feature type="transmembrane region" description="Helical" evidence="1">
    <location>
        <begin position="37"/>
        <end position="61"/>
    </location>
</feature>